<gene>
    <name evidence="1" type="ORF">L6452_35529</name>
</gene>
<dbReference type="Proteomes" id="UP001055879">
    <property type="component" value="Linkage Group LG13"/>
</dbReference>
<comment type="caution">
    <text evidence="1">The sequence shown here is derived from an EMBL/GenBank/DDBJ whole genome shotgun (WGS) entry which is preliminary data.</text>
</comment>
<proteinExistence type="predicted"/>
<organism evidence="1 2">
    <name type="scientific">Arctium lappa</name>
    <name type="common">Greater burdock</name>
    <name type="synonym">Lappa major</name>
    <dbReference type="NCBI Taxonomy" id="4217"/>
    <lineage>
        <taxon>Eukaryota</taxon>
        <taxon>Viridiplantae</taxon>
        <taxon>Streptophyta</taxon>
        <taxon>Embryophyta</taxon>
        <taxon>Tracheophyta</taxon>
        <taxon>Spermatophyta</taxon>
        <taxon>Magnoliopsida</taxon>
        <taxon>eudicotyledons</taxon>
        <taxon>Gunneridae</taxon>
        <taxon>Pentapetalae</taxon>
        <taxon>asterids</taxon>
        <taxon>campanulids</taxon>
        <taxon>Asterales</taxon>
        <taxon>Asteraceae</taxon>
        <taxon>Carduoideae</taxon>
        <taxon>Cardueae</taxon>
        <taxon>Arctiinae</taxon>
        <taxon>Arctium</taxon>
    </lineage>
</organism>
<evidence type="ECO:0000313" key="1">
    <source>
        <dbReference type="EMBL" id="KAI3680753.1"/>
    </source>
</evidence>
<reference evidence="1 2" key="2">
    <citation type="journal article" date="2022" name="Mol. Ecol. Resour.">
        <title>The genomes of chicory, endive, great burdock and yacon provide insights into Asteraceae paleo-polyploidization history and plant inulin production.</title>
        <authorList>
            <person name="Fan W."/>
            <person name="Wang S."/>
            <person name="Wang H."/>
            <person name="Wang A."/>
            <person name="Jiang F."/>
            <person name="Liu H."/>
            <person name="Zhao H."/>
            <person name="Xu D."/>
            <person name="Zhang Y."/>
        </authorList>
    </citation>
    <scope>NUCLEOTIDE SEQUENCE [LARGE SCALE GENOMIC DNA]</scope>
    <source>
        <strain evidence="2">cv. Niubang</strain>
    </source>
</reference>
<reference evidence="2" key="1">
    <citation type="journal article" date="2022" name="Mol. Ecol. Resour.">
        <title>The genomes of chicory, endive, great burdock and yacon provide insights into Asteraceae palaeo-polyploidization history and plant inulin production.</title>
        <authorList>
            <person name="Fan W."/>
            <person name="Wang S."/>
            <person name="Wang H."/>
            <person name="Wang A."/>
            <person name="Jiang F."/>
            <person name="Liu H."/>
            <person name="Zhao H."/>
            <person name="Xu D."/>
            <person name="Zhang Y."/>
        </authorList>
    </citation>
    <scope>NUCLEOTIDE SEQUENCE [LARGE SCALE GENOMIC DNA]</scope>
    <source>
        <strain evidence="2">cv. Niubang</strain>
    </source>
</reference>
<sequence>MSTASSISFSATPPSFFQRSNFYARQPNPNQKNIFTAQGRDDLNQNTGISILECKITVGSELIANQSMFKSYLGDRGKDLDRRVTWPRYRAVTSFTEEILFTVENFIQRREWMND</sequence>
<keyword evidence="2" id="KW-1185">Reference proteome</keyword>
<evidence type="ECO:0000313" key="2">
    <source>
        <dbReference type="Proteomes" id="UP001055879"/>
    </source>
</evidence>
<name>A0ACB8YAV9_ARCLA</name>
<accession>A0ACB8YAV9</accession>
<dbReference type="EMBL" id="CM042059">
    <property type="protein sequence ID" value="KAI3680753.1"/>
    <property type="molecule type" value="Genomic_DNA"/>
</dbReference>
<protein>
    <submittedName>
        <fullName evidence="1">Uncharacterized protein</fullName>
    </submittedName>
</protein>